<proteinExistence type="predicted"/>
<dbReference type="Proteomes" id="UP001154329">
    <property type="component" value="Chromosome 1"/>
</dbReference>
<evidence type="ECO:0000313" key="2">
    <source>
        <dbReference type="Proteomes" id="UP001154329"/>
    </source>
</evidence>
<evidence type="ECO:0000313" key="1">
    <source>
        <dbReference type="EMBL" id="CAH1712250.1"/>
    </source>
</evidence>
<name>A0A9P0NDT8_APHGO</name>
<organism evidence="1 2">
    <name type="scientific">Aphis gossypii</name>
    <name type="common">Cotton aphid</name>
    <dbReference type="NCBI Taxonomy" id="80765"/>
    <lineage>
        <taxon>Eukaryota</taxon>
        <taxon>Metazoa</taxon>
        <taxon>Ecdysozoa</taxon>
        <taxon>Arthropoda</taxon>
        <taxon>Hexapoda</taxon>
        <taxon>Insecta</taxon>
        <taxon>Pterygota</taxon>
        <taxon>Neoptera</taxon>
        <taxon>Paraneoptera</taxon>
        <taxon>Hemiptera</taxon>
        <taxon>Sternorrhyncha</taxon>
        <taxon>Aphidomorpha</taxon>
        <taxon>Aphidoidea</taxon>
        <taxon>Aphididae</taxon>
        <taxon>Aphidini</taxon>
        <taxon>Aphis</taxon>
        <taxon>Aphis</taxon>
    </lineage>
</organism>
<sequence length="139" mass="15953">MFELFVVSPVPHWPTCTEGQDKMKNFIRGGAEIESCSQFRNSRVTGHCYCRTVQCSLFGLSEERWGFAPVRRRENISKPSAHAQAGSWSNIIPIPKTTSLLSLISHPTDNEISLIRIIRYSLRVLRQFILTIIHYRFTA</sequence>
<dbReference type="EMBL" id="OU899034">
    <property type="protein sequence ID" value="CAH1712250.1"/>
    <property type="molecule type" value="Genomic_DNA"/>
</dbReference>
<gene>
    <name evidence="1" type="ORF">APHIGO_LOCUS1920</name>
</gene>
<accession>A0A9P0NDT8</accession>
<dbReference type="AlphaFoldDB" id="A0A9P0NDT8"/>
<protein>
    <submittedName>
        <fullName evidence="1">Uncharacterized protein</fullName>
    </submittedName>
</protein>
<reference evidence="1" key="1">
    <citation type="submission" date="2022-02" db="EMBL/GenBank/DDBJ databases">
        <authorList>
            <person name="King R."/>
        </authorList>
    </citation>
    <scope>NUCLEOTIDE SEQUENCE</scope>
</reference>
<reference evidence="1" key="2">
    <citation type="submission" date="2022-10" db="EMBL/GenBank/DDBJ databases">
        <authorList>
            <consortium name="ENA_rothamsted_submissions"/>
            <consortium name="culmorum"/>
            <person name="King R."/>
        </authorList>
    </citation>
    <scope>NUCLEOTIDE SEQUENCE</scope>
</reference>
<keyword evidence="2" id="KW-1185">Reference proteome</keyword>